<dbReference type="PANTHER" id="PTHR12277:SF79">
    <property type="entry name" value="XAA-PRO DIPEPTIDYL-PEPTIDASE-RELATED"/>
    <property type="match status" value="1"/>
</dbReference>
<keyword evidence="3" id="KW-1185">Reference proteome</keyword>
<dbReference type="AlphaFoldDB" id="A0A852SRW0"/>
<proteinExistence type="predicted"/>
<comment type="caution">
    <text evidence="2">The sequence shown here is derived from an EMBL/GenBank/DDBJ whole genome shotgun (WGS) entry which is preliminary data.</text>
</comment>
<feature type="domain" description="Serine aminopeptidase S33" evidence="1">
    <location>
        <begin position="167"/>
        <end position="281"/>
    </location>
</feature>
<dbReference type="PANTHER" id="PTHR12277">
    <property type="entry name" value="ALPHA/BETA HYDROLASE DOMAIN-CONTAINING PROTEIN"/>
    <property type="match status" value="1"/>
</dbReference>
<accession>A0A852SRW0</accession>
<gene>
    <name evidence="2" type="ORF">BJ984_002671</name>
</gene>
<dbReference type="InterPro" id="IPR029058">
    <property type="entry name" value="AB_hydrolase_fold"/>
</dbReference>
<dbReference type="Proteomes" id="UP000549913">
    <property type="component" value="Unassembled WGS sequence"/>
</dbReference>
<dbReference type="Pfam" id="PF12146">
    <property type="entry name" value="Hydrolase_4"/>
    <property type="match status" value="1"/>
</dbReference>
<dbReference type="InterPro" id="IPR022742">
    <property type="entry name" value="Hydrolase_4"/>
</dbReference>
<dbReference type="Gene3D" id="3.40.50.1820">
    <property type="entry name" value="alpha/beta hydrolase"/>
    <property type="match status" value="1"/>
</dbReference>
<dbReference type="EMBL" id="JACCBM010000001">
    <property type="protein sequence ID" value="NYD71513.1"/>
    <property type="molecule type" value="Genomic_DNA"/>
</dbReference>
<protein>
    <recommendedName>
        <fullName evidence="1">Serine aminopeptidase S33 domain-containing protein</fullName>
    </recommendedName>
</protein>
<evidence type="ECO:0000313" key="3">
    <source>
        <dbReference type="Proteomes" id="UP000549913"/>
    </source>
</evidence>
<dbReference type="RefSeq" id="WP_271206558.1">
    <property type="nucleotide sequence ID" value="NZ_BSEW01000002.1"/>
</dbReference>
<organism evidence="2 3">
    <name type="scientific">Herbiconiux flava</name>
    <dbReference type="NCBI Taxonomy" id="881268"/>
    <lineage>
        <taxon>Bacteria</taxon>
        <taxon>Bacillati</taxon>
        <taxon>Actinomycetota</taxon>
        <taxon>Actinomycetes</taxon>
        <taxon>Micrococcales</taxon>
        <taxon>Microbacteriaceae</taxon>
        <taxon>Herbiconiux</taxon>
    </lineage>
</organism>
<name>A0A852SRW0_9MICO</name>
<dbReference type="SUPFAM" id="SSF53474">
    <property type="entry name" value="alpha/beta-Hydrolases"/>
    <property type="match status" value="1"/>
</dbReference>
<evidence type="ECO:0000259" key="1">
    <source>
        <dbReference type="Pfam" id="PF12146"/>
    </source>
</evidence>
<sequence length="396" mass="43009">MSRASTRPDLRPNVPVWAVVALAAGTAATVVTAAGAVVAALTSRAIVTPSLPVDDVRILGYDETARTVDLAVTADSILPGLYSLRFSADTGHARIGEVLSVSDGVVRRSVLAVDYGDLSRARSGRVSGWYYIHPSELGVAVEEVGIPTAVGPAPAWYVPAADPASTKWVVQVHGRGVRRGETIRALPVFHEHGYHVLHISYRNDGEAPRSADGRYALGDTEWEDLDSAITWAHEHGARDVVLMGWSMGGAIALQAMGRARHRELIRGIALESPAVDWREVLRFQGRARRVPELVGDAAFAAITHAPGRLVTGQQHPLDLDRLDFVKRSDEVDVPVLLMHSDDDGYVPSGASRKLAEARPDLVTFVPFSIARHTKLWNYDRVKWNRAISDWLTANGL</sequence>
<reference evidence="2 3" key="1">
    <citation type="submission" date="2020-07" db="EMBL/GenBank/DDBJ databases">
        <title>Sequencing the genomes of 1000 actinobacteria strains.</title>
        <authorList>
            <person name="Klenk H.-P."/>
        </authorList>
    </citation>
    <scope>NUCLEOTIDE SEQUENCE [LARGE SCALE GENOMIC DNA]</scope>
    <source>
        <strain evidence="2 3">DSM 26474</strain>
    </source>
</reference>
<evidence type="ECO:0000313" key="2">
    <source>
        <dbReference type="EMBL" id="NYD71513.1"/>
    </source>
</evidence>